<dbReference type="RefSeq" id="WP_306833622.1">
    <property type="nucleotide sequence ID" value="NZ_JAUSRF010000005.1"/>
</dbReference>
<keyword evidence="1" id="KW-0812">Transmembrane</keyword>
<accession>A0ABT9PRS1</accession>
<sequence>MNSSRAARLARGAAGLPVAISLSVGTVLNSVWFSPSPGTFPSV</sequence>
<organism evidence="2 3">
    <name type="scientific">Neorhizobium huautlense</name>
    <dbReference type="NCBI Taxonomy" id="67774"/>
    <lineage>
        <taxon>Bacteria</taxon>
        <taxon>Pseudomonadati</taxon>
        <taxon>Pseudomonadota</taxon>
        <taxon>Alphaproteobacteria</taxon>
        <taxon>Hyphomicrobiales</taxon>
        <taxon>Rhizobiaceae</taxon>
        <taxon>Rhizobium/Agrobacterium group</taxon>
        <taxon>Neorhizobium</taxon>
    </lineage>
</organism>
<dbReference type="Proteomes" id="UP001241472">
    <property type="component" value="Unassembled WGS sequence"/>
</dbReference>
<comment type="caution">
    <text evidence="2">The sequence shown here is derived from an EMBL/GenBank/DDBJ whole genome shotgun (WGS) entry which is preliminary data.</text>
</comment>
<reference evidence="2 3" key="1">
    <citation type="submission" date="2023-07" db="EMBL/GenBank/DDBJ databases">
        <title>Sorghum-associated microbial communities from plants grown in Nebraska, USA.</title>
        <authorList>
            <person name="Schachtman D."/>
        </authorList>
    </citation>
    <scope>NUCLEOTIDE SEQUENCE [LARGE SCALE GENOMIC DNA]</scope>
    <source>
        <strain evidence="2 3">DS1307</strain>
    </source>
</reference>
<evidence type="ECO:0000313" key="3">
    <source>
        <dbReference type="Proteomes" id="UP001241472"/>
    </source>
</evidence>
<evidence type="ECO:0000313" key="2">
    <source>
        <dbReference type="EMBL" id="MDP9837166.1"/>
    </source>
</evidence>
<proteinExistence type="predicted"/>
<gene>
    <name evidence="2" type="ORF">J2T09_001918</name>
</gene>
<keyword evidence="1" id="KW-1133">Transmembrane helix</keyword>
<name>A0ABT9PRS1_9HYPH</name>
<dbReference type="EMBL" id="JAUSRF010000005">
    <property type="protein sequence ID" value="MDP9837166.1"/>
    <property type="molecule type" value="Genomic_DNA"/>
</dbReference>
<evidence type="ECO:0000256" key="1">
    <source>
        <dbReference type="SAM" id="Phobius"/>
    </source>
</evidence>
<keyword evidence="3" id="KW-1185">Reference proteome</keyword>
<protein>
    <submittedName>
        <fullName evidence="2">Uncharacterized protein</fullName>
    </submittedName>
</protein>
<feature type="transmembrane region" description="Helical" evidence="1">
    <location>
        <begin position="12"/>
        <end position="33"/>
    </location>
</feature>
<keyword evidence="1" id="KW-0472">Membrane</keyword>